<name>A0ABQ3HUJ0_9SPHI</name>
<comment type="caution">
    <text evidence="1">The sequence shown here is derived from an EMBL/GenBank/DDBJ whole genome shotgun (WGS) entry which is preliminary data.</text>
</comment>
<evidence type="ECO:0000313" key="2">
    <source>
        <dbReference type="Proteomes" id="UP000620550"/>
    </source>
</evidence>
<protein>
    <recommendedName>
        <fullName evidence="3">RagB/SusD family nutrient uptake outer membrane protein</fullName>
    </recommendedName>
</protein>
<accession>A0ABQ3HUJ0</accession>
<evidence type="ECO:0008006" key="3">
    <source>
        <dbReference type="Google" id="ProtNLM"/>
    </source>
</evidence>
<dbReference type="RefSeq" id="WP_189626409.1">
    <property type="nucleotide sequence ID" value="NZ_BNAF01000006.1"/>
</dbReference>
<dbReference type="Proteomes" id="UP000620550">
    <property type="component" value="Unassembled WGS sequence"/>
</dbReference>
<dbReference type="InterPro" id="IPR011990">
    <property type="entry name" value="TPR-like_helical_dom_sf"/>
</dbReference>
<keyword evidence="2" id="KW-1185">Reference proteome</keyword>
<sequence>MRKLIFAFVMLGTLPGCEKFLNVNPTDKAYEEDLFTDRSGFNAALAGVYETLNTDTLYGREMKYGFMESLVGSYNVSNSAHRTC</sequence>
<dbReference type="Gene3D" id="1.25.40.390">
    <property type="match status" value="1"/>
</dbReference>
<dbReference type="EMBL" id="BNAF01000006">
    <property type="protein sequence ID" value="GHE35798.1"/>
    <property type="molecule type" value="Genomic_DNA"/>
</dbReference>
<gene>
    <name evidence="1" type="ORF">GCM10017764_18890</name>
</gene>
<organism evidence="1 2">
    <name type="scientific">Sphingobacterium griseoflavum</name>
    <dbReference type="NCBI Taxonomy" id="1474952"/>
    <lineage>
        <taxon>Bacteria</taxon>
        <taxon>Pseudomonadati</taxon>
        <taxon>Bacteroidota</taxon>
        <taxon>Sphingobacteriia</taxon>
        <taxon>Sphingobacteriales</taxon>
        <taxon>Sphingobacteriaceae</taxon>
        <taxon>Sphingobacterium</taxon>
    </lineage>
</organism>
<evidence type="ECO:0000313" key="1">
    <source>
        <dbReference type="EMBL" id="GHE35798.1"/>
    </source>
</evidence>
<proteinExistence type="predicted"/>
<reference evidence="2" key="1">
    <citation type="journal article" date="2019" name="Int. J. Syst. Evol. Microbiol.">
        <title>The Global Catalogue of Microorganisms (GCM) 10K type strain sequencing project: providing services to taxonomists for standard genome sequencing and annotation.</title>
        <authorList>
            <consortium name="The Broad Institute Genomics Platform"/>
            <consortium name="The Broad Institute Genome Sequencing Center for Infectious Disease"/>
            <person name="Wu L."/>
            <person name="Ma J."/>
        </authorList>
    </citation>
    <scope>NUCLEOTIDE SEQUENCE [LARGE SCALE GENOMIC DNA]</scope>
    <source>
        <strain evidence="2">CGMCC 1.12966</strain>
    </source>
</reference>
<dbReference type="SUPFAM" id="SSF48452">
    <property type="entry name" value="TPR-like"/>
    <property type="match status" value="1"/>
</dbReference>